<evidence type="ECO:0000313" key="4">
    <source>
        <dbReference type="EMBL" id="KAA9152312.1"/>
    </source>
</evidence>
<dbReference type="GO" id="GO:0051701">
    <property type="term" value="P:biological process involved in interaction with host"/>
    <property type="evidence" value="ECO:0007669"/>
    <property type="project" value="TreeGrafter"/>
</dbReference>
<name>A0A5N0UUS7_9PSEU</name>
<feature type="region of interest" description="Disordered" evidence="1">
    <location>
        <begin position="355"/>
        <end position="395"/>
    </location>
</feature>
<reference evidence="4" key="1">
    <citation type="submission" date="2019-09" db="EMBL/GenBank/DDBJ databases">
        <authorList>
            <person name="Teo W.F.A."/>
            <person name="Duangmal K."/>
        </authorList>
    </citation>
    <scope>NUCLEOTIDE SEQUENCE [LARGE SCALE GENOMIC DNA]</scope>
    <source>
        <strain evidence="4">K81G1</strain>
    </source>
</reference>
<dbReference type="PANTHER" id="PTHR33371">
    <property type="entry name" value="INTERMEMBRANE PHOSPHOLIPID TRANSPORT SYSTEM BINDING PROTEIN MLAD-RELATED"/>
    <property type="match status" value="1"/>
</dbReference>
<keyword evidence="5" id="KW-1185">Reference proteome</keyword>
<protein>
    <submittedName>
        <fullName evidence="4">MCE family protein</fullName>
    </submittedName>
</protein>
<evidence type="ECO:0000259" key="2">
    <source>
        <dbReference type="Pfam" id="PF02470"/>
    </source>
</evidence>
<evidence type="ECO:0000256" key="1">
    <source>
        <dbReference type="SAM" id="MobiDB-lite"/>
    </source>
</evidence>
<feature type="domain" description="Mammalian cell entry C-terminal" evidence="3">
    <location>
        <begin position="124"/>
        <end position="345"/>
    </location>
</feature>
<sequence length="436" mass="46032">MTSERAEKIRYRLLGLALLVVVALFVAATIAVYRKAFTPSAEVTLRTDHVGSQLAPGADVKVRGLIVGRVSSIGSSGDGAVLTLELDPAQVGLLPANVTARLLPKTLFGERYVDLELPADPAPAALGDGATIDEDRSSSAIEVQQVLADLMPVLQAVQPDKLAGTLSSINTALSGRGEQLGRTLVQLNDYLKQVNPSLPDLSADFAGLAQVSDTYTDAAPQLLSALSDLTTTSRTITEQAGNLRQLYANVTGASADLRDFLRANENNLIDLVSSAGPALDVLARYAPEYPCMLKQLADQIPATDRAYGKGTAHTNSAQITLLITAGRGKYRPGVDTPSYEDDRGPRCYQELQPGQRANQYPADGPLQDGSTHPPARNGAGYVTLSNQPRSTANSDAERDLVATLVAPDLGVAPEDVPGWASVLLAPLFRGAEVTVK</sequence>
<dbReference type="InterPro" id="IPR024516">
    <property type="entry name" value="Mce_C"/>
</dbReference>
<comment type="caution">
    <text evidence="4">The sequence shown here is derived from an EMBL/GenBank/DDBJ whole genome shotgun (WGS) entry which is preliminary data.</text>
</comment>
<proteinExistence type="predicted"/>
<dbReference type="EMBL" id="VMNW02000089">
    <property type="protein sequence ID" value="KAA9152312.1"/>
    <property type="molecule type" value="Genomic_DNA"/>
</dbReference>
<evidence type="ECO:0000259" key="3">
    <source>
        <dbReference type="Pfam" id="PF11887"/>
    </source>
</evidence>
<dbReference type="Pfam" id="PF11887">
    <property type="entry name" value="Mce4_CUP1"/>
    <property type="match status" value="1"/>
</dbReference>
<gene>
    <name evidence="4" type="ORF">FPZ12_037145</name>
</gene>
<dbReference type="NCBIfam" id="TIGR00996">
    <property type="entry name" value="Mtu_fam_mce"/>
    <property type="match status" value="1"/>
</dbReference>
<dbReference type="InterPro" id="IPR005693">
    <property type="entry name" value="Mce"/>
</dbReference>
<dbReference type="GO" id="GO:0005576">
    <property type="term" value="C:extracellular region"/>
    <property type="evidence" value="ECO:0007669"/>
    <property type="project" value="TreeGrafter"/>
</dbReference>
<feature type="domain" description="Mce/MlaD" evidence="2">
    <location>
        <begin position="42"/>
        <end position="116"/>
    </location>
</feature>
<feature type="compositionally biased region" description="Polar residues" evidence="1">
    <location>
        <begin position="383"/>
        <end position="394"/>
    </location>
</feature>
<dbReference type="OrthoDB" id="3460188at2"/>
<dbReference type="Pfam" id="PF02470">
    <property type="entry name" value="MlaD"/>
    <property type="match status" value="1"/>
</dbReference>
<dbReference type="InterPro" id="IPR003399">
    <property type="entry name" value="Mce/MlaD"/>
</dbReference>
<dbReference type="InterPro" id="IPR052336">
    <property type="entry name" value="MlaD_Phospholipid_Transporter"/>
</dbReference>
<dbReference type="RefSeq" id="WP_144753322.1">
    <property type="nucleotide sequence ID" value="NZ_VMNW02000089.1"/>
</dbReference>
<dbReference type="PANTHER" id="PTHR33371:SF19">
    <property type="entry name" value="MCE-FAMILY PROTEIN MCE4A"/>
    <property type="match status" value="1"/>
</dbReference>
<evidence type="ECO:0000313" key="5">
    <source>
        <dbReference type="Proteomes" id="UP000319769"/>
    </source>
</evidence>
<dbReference type="AlphaFoldDB" id="A0A5N0UUS7"/>
<accession>A0A5N0UUS7</accession>
<organism evidence="4 5">
    <name type="scientific">Amycolatopsis acidicola</name>
    <dbReference type="NCBI Taxonomy" id="2596893"/>
    <lineage>
        <taxon>Bacteria</taxon>
        <taxon>Bacillati</taxon>
        <taxon>Actinomycetota</taxon>
        <taxon>Actinomycetes</taxon>
        <taxon>Pseudonocardiales</taxon>
        <taxon>Pseudonocardiaceae</taxon>
        <taxon>Amycolatopsis</taxon>
    </lineage>
</organism>
<dbReference type="Proteomes" id="UP000319769">
    <property type="component" value="Unassembled WGS sequence"/>
</dbReference>